<evidence type="ECO:0000313" key="2">
    <source>
        <dbReference type="Proteomes" id="UP001485301"/>
    </source>
</evidence>
<protein>
    <submittedName>
        <fullName evidence="1">Shedu immune nuclease family protein</fullName>
    </submittedName>
</protein>
<gene>
    <name evidence="1" type="ORF">AACH28_21955</name>
</gene>
<dbReference type="EMBL" id="CP151087">
    <property type="protein sequence ID" value="WZN55258.1"/>
    <property type="molecule type" value="Genomic_DNA"/>
</dbReference>
<dbReference type="Proteomes" id="UP001485301">
    <property type="component" value="Chromosome"/>
</dbReference>
<reference evidence="1" key="1">
    <citation type="submission" date="2024-04" db="EMBL/GenBank/DDBJ databases">
        <title>Complete genome sequence of Sphingobacterium thalpophiium BAA-1094.</title>
        <authorList>
            <person name="Adaikpoh B.I."/>
        </authorList>
    </citation>
    <scope>NUCLEOTIDE SEQUENCE</scope>
    <source>
        <strain evidence="1">BAA-1094</strain>
    </source>
</reference>
<keyword evidence="2" id="KW-1185">Reference proteome</keyword>
<accession>A0ACD5C082</accession>
<name>A0ACD5C082_9SPHI</name>
<organism evidence="1 2">
    <name type="scientific">Sphingobacterium thalpophilum</name>
    <dbReference type="NCBI Taxonomy" id="259"/>
    <lineage>
        <taxon>Bacteria</taxon>
        <taxon>Pseudomonadati</taxon>
        <taxon>Bacteroidota</taxon>
        <taxon>Sphingobacteriia</taxon>
        <taxon>Sphingobacteriales</taxon>
        <taxon>Sphingobacteriaceae</taxon>
        <taxon>Sphingobacterium</taxon>
    </lineage>
</organism>
<evidence type="ECO:0000313" key="1">
    <source>
        <dbReference type="EMBL" id="WZN55258.1"/>
    </source>
</evidence>
<proteinExistence type="predicted"/>
<sequence>MKNRYLKLRVINFELKETQLADYESGDLNDFLDEVLPNSFLKNYNFGLGFKKNYRSIVKSLEDFEINELTIVYSEKTAFDISNHKVIINRVDLSEICNGIDSLTKRVQRLSYNLKCESVGSWIVQAINGEHESTYQNMSKEITKQIGSARKFLFDGANKREQKDAMDVIRRNGSKIAREQPFELYKLRNEIELVSLKQLIDKYTNMLNVSTTEAQWQKLFEQNPFILNMIFGVPIMLVQGQATVGGRNFRGKGDKITDFLVKNAIGGNAALIEIKTPSMELLKKNTYRSGVFGPSDKLTSSVNQVLDQMYHFQKNILSLSSGMTGQSIETYHVTGVLIAGNAVNTAEEQKSFDLYRGNSKNVQIITFKELLEKLKYLYDFLNQDGAESVEENMHDSSDDDLPF</sequence>